<dbReference type="STRING" id="131112.SAMN04489737_0137"/>
<keyword evidence="1" id="KW-0520">NAD</keyword>
<keyword evidence="1" id="KW-1133">Transmembrane helix</keyword>
<dbReference type="Gene3D" id="1.20.120.1200">
    <property type="entry name" value="NADH-ubiquinone/plastoquinone oxidoreductase chain 6, subunit NuoJ"/>
    <property type="match status" value="1"/>
</dbReference>
<evidence type="ECO:0000256" key="1">
    <source>
        <dbReference type="RuleBase" id="RU004429"/>
    </source>
</evidence>
<dbReference type="Proteomes" id="UP000214355">
    <property type="component" value="Chromosome I"/>
</dbReference>
<dbReference type="OrthoDB" id="13239at2"/>
<comment type="catalytic activity">
    <reaction evidence="1">
        <text>a quinone + NADH + 5 H(+)(in) = a quinol + NAD(+) + 4 H(+)(out)</text>
        <dbReference type="Rhea" id="RHEA:57888"/>
        <dbReference type="ChEBI" id="CHEBI:15378"/>
        <dbReference type="ChEBI" id="CHEBI:24646"/>
        <dbReference type="ChEBI" id="CHEBI:57540"/>
        <dbReference type="ChEBI" id="CHEBI:57945"/>
        <dbReference type="ChEBI" id="CHEBI:132124"/>
    </reaction>
</comment>
<keyword evidence="4" id="KW-1185">Reference proteome</keyword>
<dbReference type="GO" id="GO:0008137">
    <property type="term" value="F:NADH dehydrogenase (ubiquinone) activity"/>
    <property type="evidence" value="ECO:0007669"/>
    <property type="project" value="UniProtKB-UniRule"/>
</dbReference>
<comment type="similarity">
    <text evidence="1">Belongs to the complex I subunit 6 family.</text>
</comment>
<comment type="function">
    <text evidence="1">NDH-1 shuttles electrons from NADH, via FMN and iron-sulfur (Fe-S) centers, to quinones in the respiratory chain. Couples the redox reaction to proton translocation (for every two electrons transferred, four hydrogen ions are translocated across the cytoplasmic membrane), and thus conserves the redox energy in a proton gradient.</text>
</comment>
<dbReference type="PANTHER" id="PTHR33269:SF19">
    <property type="entry name" value="NADH-QUINONE OXIDOREDUCTASE SUBUNIT J"/>
    <property type="match status" value="1"/>
</dbReference>
<name>A0A1H2LA49_9ACTO</name>
<feature type="compositionally biased region" description="Polar residues" evidence="2">
    <location>
        <begin position="293"/>
        <end position="313"/>
    </location>
</feature>
<gene>
    <name evidence="3" type="ORF">SAMN04489737_0137</name>
</gene>
<dbReference type="NCBIfam" id="NF005165">
    <property type="entry name" value="PRK06638.1-5"/>
    <property type="match status" value="1"/>
</dbReference>
<feature type="transmembrane region" description="Helical" evidence="1">
    <location>
        <begin position="106"/>
        <end position="127"/>
    </location>
</feature>
<feature type="compositionally biased region" description="Basic and acidic residues" evidence="2">
    <location>
        <begin position="316"/>
        <end position="334"/>
    </location>
</feature>
<dbReference type="PANTHER" id="PTHR33269">
    <property type="entry name" value="NADH-UBIQUINONE OXIDOREDUCTASE CHAIN 6"/>
    <property type="match status" value="1"/>
</dbReference>
<dbReference type="InterPro" id="IPR001457">
    <property type="entry name" value="NADH_UbQ/plastoQ_OxRdtase_su6"/>
</dbReference>
<keyword evidence="1" id="KW-0874">Quinone</keyword>
<dbReference type="InterPro" id="IPR042106">
    <property type="entry name" value="Nuo/plastoQ_OxRdtase_6_NuoJ"/>
</dbReference>
<feature type="transmembrane region" description="Helical" evidence="1">
    <location>
        <begin position="38"/>
        <end position="58"/>
    </location>
</feature>
<feature type="transmembrane region" description="Helical" evidence="1">
    <location>
        <begin position="14"/>
        <end position="33"/>
    </location>
</feature>
<dbReference type="EMBL" id="LT629804">
    <property type="protein sequence ID" value="SDU77712.1"/>
    <property type="molecule type" value="Genomic_DNA"/>
</dbReference>
<feature type="transmembrane region" description="Helical" evidence="1">
    <location>
        <begin position="64"/>
        <end position="86"/>
    </location>
</feature>
<dbReference type="RefSeq" id="WP_091278702.1">
    <property type="nucleotide sequence ID" value="NZ_JABAPH010000040.1"/>
</dbReference>
<evidence type="ECO:0000313" key="3">
    <source>
        <dbReference type="EMBL" id="SDU77712.1"/>
    </source>
</evidence>
<dbReference type="Pfam" id="PF00499">
    <property type="entry name" value="Oxidored_q3"/>
    <property type="match status" value="1"/>
</dbReference>
<dbReference type="GO" id="GO:0005886">
    <property type="term" value="C:plasma membrane"/>
    <property type="evidence" value="ECO:0007669"/>
    <property type="project" value="UniProtKB-SubCell"/>
</dbReference>
<feature type="compositionally biased region" description="Polar residues" evidence="2">
    <location>
        <begin position="213"/>
        <end position="233"/>
    </location>
</feature>
<reference evidence="4" key="1">
    <citation type="submission" date="2016-10" db="EMBL/GenBank/DDBJ databases">
        <authorList>
            <person name="Varghese N."/>
            <person name="Submissions S."/>
        </authorList>
    </citation>
    <scope>NUCLEOTIDE SEQUENCE [LARGE SCALE GENOMIC DNA]</scope>
    <source>
        <strain evidence="4">DSM 10002</strain>
    </source>
</reference>
<dbReference type="GeneID" id="65343896"/>
<organism evidence="3 4">
    <name type="scientific">Arcanobacterium phocae</name>
    <dbReference type="NCBI Taxonomy" id="131112"/>
    <lineage>
        <taxon>Bacteria</taxon>
        <taxon>Bacillati</taxon>
        <taxon>Actinomycetota</taxon>
        <taxon>Actinomycetes</taxon>
        <taxon>Actinomycetales</taxon>
        <taxon>Actinomycetaceae</taxon>
        <taxon>Arcanobacterium</taxon>
    </lineage>
</organism>
<dbReference type="GO" id="GO:0048038">
    <property type="term" value="F:quinone binding"/>
    <property type="evidence" value="ECO:0007669"/>
    <property type="project" value="UniProtKB-UniRule"/>
</dbReference>
<keyword evidence="1" id="KW-0812">Transmembrane</keyword>
<feature type="region of interest" description="Disordered" evidence="2">
    <location>
        <begin position="263"/>
        <end position="334"/>
    </location>
</feature>
<feature type="region of interest" description="Disordered" evidence="2">
    <location>
        <begin position="208"/>
        <end position="233"/>
    </location>
</feature>
<proteinExistence type="inferred from homology"/>
<dbReference type="EC" id="7.1.1.-" evidence="1"/>
<sequence length="334" mass="34994">MPSETLTIGMGETILFSVTSVCMVALAIFGLLITRKAVLTTLSIIGVMVGLAVLYTALEAPFMGVVQVVVYTGAILMMFLFVLMLIGVDSADSGHETLKIQRPVAALGGVGIAAILIGVAFGAHAPAGIGLEQANAETNPVGVAKLIFSSSILTLQLTGTLLIVAALGAMTLTHRDRVQKRISQEELAHQRMQEFTSQAVHVGQKPPPGVYAESNSSANPALTTGGQPVEESTSRVLHIRGQVRTVGEISPVTVKRVVSGGIDGPATYGTTGRARVAGMPGEQAPDHDGALSRLTSRQSDAVASEQTESSVPDAQTLKRERDITEENTEKSEEN</sequence>
<comment type="subcellular location">
    <subcellularLocation>
        <location evidence="1">Cell membrane</location>
        <topology evidence="1">Multi-pass membrane protein</topology>
    </subcellularLocation>
</comment>
<protein>
    <recommendedName>
        <fullName evidence="1">NADH-quinone oxidoreductase subunit J</fullName>
        <ecNumber evidence="1">7.1.1.-</ecNumber>
    </recommendedName>
</protein>
<evidence type="ECO:0000256" key="2">
    <source>
        <dbReference type="SAM" id="MobiDB-lite"/>
    </source>
</evidence>
<feature type="transmembrane region" description="Helical" evidence="1">
    <location>
        <begin position="147"/>
        <end position="172"/>
    </location>
</feature>
<dbReference type="AlphaFoldDB" id="A0A1H2LA49"/>
<keyword evidence="1" id="KW-0472">Membrane</keyword>
<keyword evidence="1" id="KW-1003">Cell membrane</keyword>
<accession>A0A1H2LA49</accession>
<evidence type="ECO:0000313" key="4">
    <source>
        <dbReference type="Proteomes" id="UP000214355"/>
    </source>
</evidence>